<dbReference type="EMBL" id="QORE01002944">
    <property type="protein sequence ID" value="RCI69566.1"/>
    <property type="molecule type" value="Genomic_DNA"/>
</dbReference>
<dbReference type="AlphaFoldDB" id="A0A367LWH8"/>
<name>A0A367LWH8_PSEAI</name>
<feature type="non-terminal residue" evidence="2">
    <location>
        <position position="1"/>
    </location>
</feature>
<evidence type="ECO:0000259" key="1">
    <source>
        <dbReference type="PROSITE" id="PS50883"/>
    </source>
</evidence>
<dbReference type="Gene3D" id="3.20.20.450">
    <property type="entry name" value="EAL domain"/>
    <property type="match status" value="1"/>
</dbReference>
<gene>
    <name evidence="2" type="ORF">DT376_39265</name>
</gene>
<feature type="non-terminal residue" evidence="2">
    <location>
        <position position="125"/>
    </location>
</feature>
<dbReference type="CDD" id="cd01948">
    <property type="entry name" value="EAL"/>
    <property type="match status" value="1"/>
</dbReference>
<dbReference type="PANTHER" id="PTHR33121:SF19">
    <property type="entry name" value="CYCLIC DI-GMP PHOSPHODIESTERASE PA2567"/>
    <property type="match status" value="1"/>
</dbReference>
<evidence type="ECO:0000313" key="2">
    <source>
        <dbReference type="EMBL" id="RCI69566.1"/>
    </source>
</evidence>
<dbReference type="GO" id="GO:0071111">
    <property type="term" value="F:cyclic-guanylate-specific phosphodiesterase activity"/>
    <property type="evidence" value="ECO:0007669"/>
    <property type="project" value="InterPro"/>
</dbReference>
<dbReference type="InterPro" id="IPR001633">
    <property type="entry name" value="EAL_dom"/>
</dbReference>
<dbReference type="InterPro" id="IPR050706">
    <property type="entry name" value="Cyclic-di-GMP_PDE-like"/>
</dbReference>
<dbReference type="InterPro" id="IPR035919">
    <property type="entry name" value="EAL_sf"/>
</dbReference>
<dbReference type="PANTHER" id="PTHR33121">
    <property type="entry name" value="CYCLIC DI-GMP PHOSPHODIESTERASE PDEF"/>
    <property type="match status" value="1"/>
</dbReference>
<feature type="domain" description="EAL" evidence="1">
    <location>
        <begin position="1"/>
        <end position="125"/>
    </location>
</feature>
<dbReference type="SUPFAM" id="SSF141868">
    <property type="entry name" value="EAL domain-like"/>
    <property type="match status" value="1"/>
</dbReference>
<dbReference type="PROSITE" id="PS50883">
    <property type="entry name" value="EAL"/>
    <property type="match status" value="1"/>
</dbReference>
<sequence length="125" mass="13961">GVEALLRWRHPQLGFVSPAEFVPLAEKTALMRPLRDWVLRHAMAQLAQWNARNIPLRLAINVSASDMEDSSFLEEAVRLAKTYDIDLSALELEFTESVLIRDASAVGSVLLRARELGMGIAVDDF</sequence>
<reference evidence="2 3" key="1">
    <citation type="submission" date="2018-07" db="EMBL/GenBank/DDBJ databases">
        <title>Mechanisms of high-level aminoglycoside resistance among Gram-negative pathogens in Brazil.</title>
        <authorList>
            <person name="Ballaben A.S."/>
            <person name="Darini A.L.C."/>
            <person name="Doi Y."/>
        </authorList>
    </citation>
    <scope>NUCLEOTIDE SEQUENCE [LARGE SCALE GENOMIC DNA]</scope>
    <source>
        <strain evidence="2 3">B2-305</strain>
    </source>
</reference>
<proteinExistence type="predicted"/>
<dbReference type="SMART" id="SM00052">
    <property type="entry name" value="EAL"/>
    <property type="match status" value="1"/>
</dbReference>
<protein>
    <submittedName>
        <fullName evidence="2">EAL domain-containing protein</fullName>
    </submittedName>
</protein>
<organism evidence="2 3">
    <name type="scientific">Pseudomonas aeruginosa</name>
    <dbReference type="NCBI Taxonomy" id="287"/>
    <lineage>
        <taxon>Bacteria</taxon>
        <taxon>Pseudomonadati</taxon>
        <taxon>Pseudomonadota</taxon>
        <taxon>Gammaproteobacteria</taxon>
        <taxon>Pseudomonadales</taxon>
        <taxon>Pseudomonadaceae</taxon>
        <taxon>Pseudomonas</taxon>
    </lineage>
</organism>
<evidence type="ECO:0000313" key="3">
    <source>
        <dbReference type="Proteomes" id="UP000253594"/>
    </source>
</evidence>
<dbReference type="Proteomes" id="UP000253594">
    <property type="component" value="Unassembled WGS sequence"/>
</dbReference>
<comment type="caution">
    <text evidence="2">The sequence shown here is derived from an EMBL/GenBank/DDBJ whole genome shotgun (WGS) entry which is preliminary data.</text>
</comment>
<accession>A0A367LWH8</accession>
<dbReference type="Pfam" id="PF00563">
    <property type="entry name" value="EAL"/>
    <property type="match status" value="1"/>
</dbReference>